<feature type="chain" id="PRO_5011747117" evidence="1">
    <location>
        <begin position="25"/>
        <end position="128"/>
    </location>
</feature>
<dbReference type="EMBL" id="FNCJ01000013">
    <property type="protein sequence ID" value="SDH82845.1"/>
    <property type="molecule type" value="Genomic_DNA"/>
</dbReference>
<evidence type="ECO:0000313" key="2">
    <source>
        <dbReference type="EMBL" id="SDH82845.1"/>
    </source>
</evidence>
<reference evidence="2 3" key="1">
    <citation type="submission" date="2016-10" db="EMBL/GenBank/DDBJ databases">
        <authorList>
            <person name="de Groot N.N."/>
        </authorList>
    </citation>
    <scope>NUCLEOTIDE SEQUENCE [LARGE SCALE GENOMIC DNA]</scope>
    <source>
        <strain evidence="2 3">LMG 2247</strain>
    </source>
</reference>
<organism evidence="2 3">
    <name type="scientific">Paraburkholderia phenazinium</name>
    <dbReference type="NCBI Taxonomy" id="60549"/>
    <lineage>
        <taxon>Bacteria</taxon>
        <taxon>Pseudomonadati</taxon>
        <taxon>Pseudomonadota</taxon>
        <taxon>Betaproteobacteria</taxon>
        <taxon>Burkholderiales</taxon>
        <taxon>Burkholderiaceae</taxon>
        <taxon>Paraburkholderia</taxon>
    </lineage>
</organism>
<proteinExistence type="predicted"/>
<name>A0A1G8FL49_9BURK</name>
<dbReference type="Proteomes" id="UP000199706">
    <property type="component" value="Unassembled WGS sequence"/>
</dbReference>
<protein>
    <submittedName>
        <fullName evidence="2">Uncharacterized protein</fullName>
    </submittedName>
</protein>
<gene>
    <name evidence="2" type="ORF">SAMN05216466_113233</name>
</gene>
<accession>A0A1G8FL49</accession>
<feature type="signal peptide" evidence="1">
    <location>
        <begin position="1"/>
        <end position="24"/>
    </location>
</feature>
<evidence type="ECO:0000256" key="1">
    <source>
        <dbReference type="SAM" id="SignalP"/>
    </source>
</evidence>
<keyword evidence="1" id="KW-0732">Signal</keyword>
<sequence length="128" mass="14959">MKRLKIQLWLGTLCVLLYFSEAISATETPLECQTVADDVQVHSCADETVYFRGAVPVFFACPNFGVRYRWGMGAGIEYSPPPSYRGVFFLCDGPHARMESVERRRKEWLLKHEWRMAFQFLLSNLYYF</sequence>
<dbReference type="AlphaFoldDB" id="A0A1G8FL49"/>
<evidence type="ECO:0000313" key="3">
    <source>
        <dbReference type="Proteomes" id="UP000199706"/>
    </source>
</evidence>